<dbReference type="Gene3D" id="3.40.630.30">
    <property type="match status" value="1"/>
</dbReference>
<evidence type="ECO:0000313" key="3">
    <source>
        <dbReference type="Proteomes" id="UP000291101"/>
    </source>
</evidence>
<protein>
    <submittedName>
        <fullName evidence="2">GNAT family N-acetyltransferase</fullName>
    </submittedName>
</protein>
<proteinExistence type="predicted"/>
<reference evidence="2 3" key="1">
    <citation type="submission" date="2019-01" db="EMBL/GenBank/DDBJ databases">
        <title>Novel species of Nocardioides.</title>
        <authorList>
            <person name="Liu Q."/>
            <person name="X Y.-H."/>
        </authorList>
    </citation>
    <scope>NUCLEOTIDE SEQUENCE [LARGE SCALE GENOMIC DNA]</scope>
    <source>
        <strain evidence="2 3">HLT2-9</strain>
    </source>
</reference>
<dbReference type="InterPro" id="IPR016181">
    <property type="entry name" value="Acyl_CoA_acyltransferase"/>
</dbReference>
<evidence type="ECO:0000313" key="2">
    <source>
        <dbReference type="EMBL" id="RYC13268.1"/>
    </source>
</evidence>
<evidence type="ECO:0000259" key="1">
    <source>
        <dbReference type="PROSITE" id="PS51186"/>
    </source>
</evidence>
<gene>
    <name evidence="2" type="ORF">EUA94_05165</name>
</gene>
<keyword evidence="3" id="KW-1185">Reference proteome</keyword>
<dbReference type="Pfam" id="PF00583">
    <property type="entry name" value="Acetyltransf_1"/>
    <property type="match status" value="1"/>
</dbReference>
<dbReference type="PROSITE" id="PS51186">
    <property type="entry name" value="GNAT"/>
    <property type="match status" value="1"/>
</dbReference>
<dbReference type="SUPFAM" id="SSF55729">
    <property type="entry name" value="Acyl-CoA N-acyltransferases (Nat)"/>
    <property type="match status" value="1"/>
</dbReference>
<keyword evidence="2" id="KW-0808">Transferase</keyword>
<feature type="domain" description="N-acetyltransferase" evidence="1">
    <location>
        <begin position="9"/>
        <end position="162"/>
    </location>
</feature>
<dbReference type="InterPro" id="IPR000182">
    <property type="entry name" value="GNAT_dom"/>
</dbReference>
<dbReference type="OrthoDB" id="9814648at2"/>
<dbReference type="EMBL" id="SDWV01000004">
    <property type="protein sequence ID" value="RYC13268.1"/>
    <property type="molecule type" value="Genomic_DNA"/>
</dbReference>
<accession>A0A4Q2T8F2</accession>
<dbReference type="RefSeq" id="WP_129425382.1">
    <property type="nucleotide sequence ID" value="NZ_SDWV01000004.1"/>
</dbReference>
<dbReference type="Proteomes" id="UP000291101">
    <property type="component" value="Unassembled WGS sequence"/>
</dbReference>
<comment type="caution">
    <text evidence="2">The sequence shown here is derived from an EMBL/GenBank/DDBJ whole genome shotgun (WGS) entry which is preliminary data.</text>
</comment>
<name>A0A4Q2T8F2_9ACTN</name>
<dbReference type="AlphaFoldDB" id="A0A4Q2T8F2"/>
<organism evidence="2 3">
    <name type="scientific">Nocardioides zhouii</name>
    <dbReference type="NCBI Taxonomy" id="1168729"/>
    <lineage>
        <taxon>Bacteria</taxon>
        <taxon>Bacillati</taxon>
        <taxon>Actinomycetota</taxon>
        <taxon>Actinomycetes</taxon>
        <taxon>Propionibacteriales</taxon>
        <taxon>Nocardioidaceae</taxon>
        <taxon>Nocardioides</taxon>
    </lineage>
</organism>
<dbReference type="GO" id="GO:0016747">
    <property type="term" value="F:acyltransferase activity, transferring groups other than amino-acyl groups"/>
    <property type="evidence" value="ECO:0007669"/>
    <property type="project" value="InterPro"/>
</dbReference>
<sequence length="162" mass="17437">MTPIDPASLRIAPLTRAHAEDMATWSYDPPYDVYDMTGAEPDELLDPAAGFHAVFAGDELVGFRSFGPDGRVPGWDYDDTALDTGGGLRPSLTGQGLGRAVISAGLEFGRARFAPSAFRVTVATFNLRALRTVESLGFERVASFEAARDGRPFGVLVRREAD</sequence>